<dbReference type="AlphaFoldDB" id="A0A845QZG1"/>
<reference evidence="2 3" key="1">
    <citation type="submission" date="2018-08" db="EMBL/GenBank/DDBJ databases">
        <title>Murine metabolic-syndrome-specific gut microbial biobank.</title>
        <authorList>
            <person name="Liu C."/>
        </authorList>
    </citation>
    <scope>NUCLEOTIDE SEQUENCE [LARGE SCALE GENOMIC DNA]</scope>
    <source>
        <strain evidence="2 3">583</strain>
    </source>
</reference>
<keyword evidence="1" id="KW-0812">Transmembrane</keyword>
<keyword evidence="1" id="KW-1133">Transmembrane helix</keyword>
<accession>A0A845QZG1</accession>
<evidence type="ECO:0000313" key="3">
    <source>
        <dbReference type="Proteomes" id="UP000467132"/>
    </source>
</evidence>
<gene>
    <name evidence="2" type="ORF">D3Z33_06850</name>
</gene>
<feature type="transmembrane region" description="Helical" evidence="1">
    <location>
        <begin position="7"/>
        <end position="24"/>
    </location>
</feature>
<comment type="caution">
    <text evidence="2">The sequence shown here is derived from an EMBL/GenBank/DDBJ whole genome shotgun (WGS) entry which is preliminary data.</text>
</comment>
<organism evidence="2 3">
    <name type="scientific">Senegalia massiliensis</name>
    <dbReference type="NCBI Taxonomy" id="1720316"/>
    <lineage>
        <taxon>Bacteria</taxon>
        <taxon>Bacillati</taxon>
        <taxon>Bacillota</taxon>
        <taxon>Clostridia</taxon>
        <taxon>Eubacteriales</taxon>
        <taxon>Clostridiaceae</taxon>
        <taxon>Senegalia</taxon>
    </lineage>
</organism>
<proteinExistence type="predicted"/>
<evidence type="ECO:0000256" key="1">
    <source>
        <dbReference type="SAM" id="Phobius"/>
    </source>
</evidence>
<dbReference type="Proteomes" id="UP000467132">
    <property type="component" value="Unassembled WGS sequence"/>
</dbReference>
<keyword evidence="3" id="KW-1185">Reference proteome</keyword>
<keyword evidence="1" id="KW-0472">Membrane</keyword>
<feature type="transmembrane region" description="Helical" evidence="1">
    <location>
        <begin position="75"/>
        <end position="93"/>
    </location>
</feature>
<sequence>MFNKEKMIYLSDLLFYIFLIIIVSLNNNERIKDIPYVYMALRLVFTGLNAYVIIKIIKLLKNTFKDSQKKPFIKFIYSILGVFLILLMLFLFIENIIHII</sequence>
<feature type="transmembrane region" description="Helical" evidence="1">
    <location>
        <begin position="36"/>
        <end position="54"/>
    </location>
</feature>
<evidence type="ECO:0000313" key="2">
    <source>
        <dbReference type="EMBL" id="NBI06578.1"/>
    </source>
</evidence>
<name>A0A845QZG1_9CLOT</name>
<dbReference type="EMBL" id="QXXA01000007">
    <property type="protein sequence ID" value="NBI06578.1"/>
    <property type="molecule type" value="Genomic_DNA"/>
</dbReference>
<protein>
    <submittedName>
        <fullName evidence="2">Uncharacterized protein</fullName>
    </submittedName>
</protein>